<dbReference type="NCBIfam" id="TIGR00426">
    <property type="entry name" value="competence protein ComEA helix-hairpin-helix repeat region"/>
    <property type="match status" value="1"/>
</dbReference>
<dbReference type="PANTHER" id="PTHR21180:SF32">
    <property type="entry name" value="ENDONUCLEASE_EXONUCLEASE_PHOSPHATASE FAMILY DOMAIN-CONTAINING PROTEIN 1"/>
    <property type="match status" value="1"/>
</dbReference>
<evidence type="ECO:0000313" key="2">
    <source>
        <dbReference type="EMBL" id="MFD1382325.1"/>
    </source>
</evidence>
<dbReference type="PANTHER" id="PTHR21180">
    <property type="entry name" value="ENDONUCLEASE/EXONUCLEASE/PHOSPHATASE FAMILY DOMAIN-CONTAINING PROTEIN 1"/>
    <property type="match status" value="1"/>
</dbReference>
<evidence type="ECO:0000256" key="1">
    <source>
        <dbReference type="SAM" id="SignalP"/>
    </source>
</evidence>
<dbReference type="EMBL" id="JBHTMN010000004">
    <property type="protein sequence ID" value="MFD1382325.1"/>
    <property type="molecule type" value="Genomic_DNA"/>
</dbReference>
<dbReference type="InterPro" id="IPR010994">
    <property type="entry name" value="RuvA_2-like"/>
</dbReference>
<dbReference type="InterPro" id="IPR051675">
    <property type="entry name" value="Endo/Exo/Phosphatase_dom_1"/>
</dbReference>
<protein>
    <submittedName>
        <fullName evidence="2">ComEA family DNA-binding protein</fullName>
    </submittedName>
</protein>
<dbReference type="InterPro" id="IPR004509">
    <property type="entry name" value="Competence_ComEA_HhH"/>
</dbReference>
<dbReference type="SUPFAM" id="SSF47781">
    <property type="entry name" value="RuvA domain 2-like"/>
    <property type="match status" value="1"/>
</dbReference>
<organism evidence="2 3">
    <name type="scientific">Rhodanobacter aciditrophus</name>
    <dbReference type="NCBI Taxonomy" id="1623218"/>
    <lineage>
        <taxon>Bacteria</taxon>
        <taxon>Pseudomonadati</taxon>
        <taxon>Pseudomonadota</taxon>
        <taxon>Gammaproteobacteria</taxon>
        <taxon>Lysobacterales</taxon>
        <taxon>Rhodanobacteraceae</taxon>
        <taxon>Rhodanobacter</taxon>
    </lineage>
</organism>
<name>A0ABW4AWL0_9GAMM</name>
<dbReference type="Proteomes" id="UP001597059">
    <property type="component" value="Unassembled WGS sequence"/>
</dbReference>
<sequence>MIKFPFVKRFLVGLVFLFSLSAYGAEPLDINTATAKELEVVMSGVGSAKAEAIIAYRTENGDFKSIEELVNVKGIGSSILDSNREVITVKPAN</sequence>
<dbReference type="GO" id="GO:0003677">
    <property type="term" value="F:DNA binding"/>
    <property type="evidence" value="ECO:0007669"/>
    <property type="project" value="UniProtKB-KW"/>
</dbReference>
<proteinExistence type="predicted"/>
<dbReference type="RefSeq" id="WP_377365212.1">
    <property type="nucleotide sequence ID" value="NZ_JBHTMN010000004.1"/>
</dbReference>
<dbReference type="Gene3D" id="1.10.150.280">
    <property type="entry name" value="AF1531-like domain"/>
    <property type="match status" value="1"/>
</dbReference>
<reference evidence="3" key="1">
    <citation type="journal article" date="2019" name="Int. J. Syst. Evol. Microbiol.">
        <title>The Global Catalogue of Microorganisms (GCM) 10K type strain sequencing project: providing services to taxonomists for standard genome sequencing and annotation.</title>
        <authorList>
            <consortium name="The Broad Institute Genomics Platform"/>
            <consortium name="The Broad Institute Genome Sequencing Center for Infectious Disease"/>
            <person name="Wu L."/>
            <person name="Ma J."/>
        </authorList>
    </citation>
    <scope>NUCLEOTIDE SEQUENCE [LARGE SCALE GENOMIC DNA]</scope>
    <source>
        <strain evidence="3">JCM 30774</strain>
    </source>
</reference>
<keyword evidence="2" id="KW-0238">DNA-binding</keyword>
<keyword evidence="3" id="KW-1185">Reference proteome</keyword>
<feature type="chain" id="PRO_5046715221" evidence="1">
    <location>
        <begin position="25"/>
        <end position="93"/>
    </location>
</feature>
<feature type="signal peptide" evidence="1">
    <location>
        <begin position="1"/>
        <end position="24"/>
    </location>
</feature>
<keyword evidence="1" id="KW-0732">Signal</keyword>
<dbReference type="Pfam" id="PF12836">
    <property type="entry name" value="HHH_3"/>
    <property type="match status" value="1"/>
</dbReference>
<gene>
    <name evidence="2" type="ORF">ACFQ45_03050</name>
</gene>
<accession>A0ABW4AWL0</accession>
<evidence type="ECO:0000313" key="3">
    <source>
        <dbReference type="Proteomes" id="UP001597059"/>
    </source>
</evidence>
<comment type="caution">
    <text evidence="2">The sequence shown here is derived from an EMBL/GenBank/DDBJ whole genome shotgun (WGS) entry which is preliminary data.</text>
</comment>